<dbReference type="PANTHER" id="PTHR30061:SF50">
    <property type="entry name" value="MALTOSE_MALTODEXTRIN-BINDING PERIPLASMIC PROTEIN"/>
    <property type="match status" value="1"/>
</dbReference>
<dbReference type="InterPro" id="IPR006059">
    <property type="entry name" value="SBP"/>
</dbReference>
<evidence type="ECO:0000256" key="2">
    <source>
        <dbReference type="ARBA" id="ARBA00022448"/>
    </source>
</evidence>
<evidence type="ECO:0000256" key="5">
    <source>
        <dbReference type="SAM" id="SignalP"/>
    </source>
</evidence>
<feature type="signal peptide" evidence="5">
    <location>
        <begin position="1"/>
        <end position="17"/>
    </location>
</feature>
<evidence type="ECO:0000256" key="1">
    <source>
        <dbReference type="ARBA" id="ARBA00008520"/>
    </source>
</evidence>
<dbReference type="PRINTS" id="PR00181">
    <property type="entry name" value="MALTOSEBP"/>
</dbReference>
<evidence type="ECO:0000256" key="3">
    <source>
        <dbReference type="ARBA" id="ARBA00022597"/>
    </source>
</evidence>
<dbReference type="PANTHER" id="PTHR30061">
    <property type="entry name" value="MALTOSE-BINDING PERIPLASMIC PROTEIN"/>
    <property type="match status" value="1"/>
</dbReference>
<evidence type="ECO:0000313" key="7">
    <source>
        <dbReference type="Proteomes" id="UP000646749"/>
    </source>
</evidence>
<name>A0ABQ4DU60_9ACTN</name>
<protein>
    <submittedName>
        <fullName evidence="6">Sugar ABC transporter substrate-binding protein</fullName>
    </submittedName>
</protein>
<proteinExistence type="inferred from homology"/>
<gene>
    <name evidence="6" type="ORF">Pen02_06030</name>
</gene>
<dbReference type="EMBL" id="BONW01000002">
    <property type="protein sequence ID" value="GIG85667.1"/>
    <property type="molecule type" value="Genomic_DNA"/>
</dbReference>
<comment type="similarity">
    <text evidence="1">Belongs to the bacterial solute-binding protein 1 family.</text>
</comment>
<dbReference type="InterPro" id="IPR006060">
    <property type="entry name" value="Maltose/Cyclodextrin-bd"/>
</dbReference>
<dbReference type="PROSITE" id="PS51257">
    <property type="entry name" value="PROKAR_LIPOPROTEIN"/>
    <property type="match status" value="1"/>
</dbReference>
<sequence length="414" mass="42763">MRIRTAGVVAAMGLALAGAGCGSDTPSAEPSATAGAGGSLMIWADDKRTAALKPLVAKFGQELGVTIEIQAVSEDLHPKFVTASQSGNPPDIMIGAHDWIGNLVQNGAIDPIQLTDAQRGSFAEIAVKGVTFNGQVYGVPYAVENLALFRNTELAPQAPATLEELVAAGKQLKQSGKATEILSMPVGQVGDAYHMYPLYTSGGGYLFGVKPDGEYDPKDVGVGNPASIAAFEKIRKLGEKGDGALKRSIGHENALSLFTGKKAAFMISGPWSIADVKKAGVKYEIEPIPGFAGAKPAQPFVGVQAFYVAAKGKNKAIAQEFVANYVTKPELAKVLYDAEPRPPALTAAFDQVKASDPDVAKIMDAGKGGAIMPAIPAMANVWDPFGKASAAIVGGAAVPATVTAAGKSITDKIK</sequence>
<dbReference type="Pfam" id="PF13416">
    <property type="entry name" value="SBP_bac_8"/>
    <property type="match status" value="1"/>
</dbReference>
<evidence type="ECO:0000256" key="4">
    <source>
        <dbReference type="ARBA" id="ARBA00022729"/>
    </source>
</evidence>
<keyword evidence="2" id="KW-0813">Transport</keyword>
<dbReference type="CDD" id="cd13586">
    <property type="entry name" value="PBP2_Maltose_binding_like"/>
    <property type="match status" value="1"/>
</dbReference>
<dbReference type="Proteomes" id="UP000646749">
    <property type="component" value="Unassembled WGS sequence"/>
</dbReference>
<dbReference type="SUPFAM" id="SSF53850">
    <property type="entry name" value="Periplasmic binding protein-like II"/>
    <property type="match status" value="1"/>
</dbReference>
<dbReference type="Gene3D" id="3.40.190.10">
    <property type="entry name" value="Periplasmic binding protein-like II"/>
    <property type="match status" value="2"/>
</dbReference>
<keyword evidence="4 5" id="KW-0732">Signal</keyword>
<organism evidence="6 7">
    <name type="scientific">Plantactinospora endophytica</name>
    <dbReference type="NCBI Taxonomy" id="673535"/>
    <lineage>
        <taxon>Bacteria</taxon>
        <taxon>Bacillati</taxon>
        <taxon>Actinomycetota</taxon>
        <taxon>Actinomycetes</taxon>
        <taxon>Micromonosporales</taxon>
        <taxon>Micromonosporaceae</taxon>
        <taxon>Plantactinospora</taxon>
    </lineage>
</organism>
<dbReference type="RefSeq" id="WP_203864363.1">
    <property type="nucleotide sequence ID" value="NZ_BONW01000002.1"/>
</dbReference>
<comment type="caution">
    <text evidence="6">The sequence shown here is derived from an EMBL/GenBank/DDBJ whole genome shotgun (WGS) entry which is preliminary data.</text>
</comment>
<evidence type="ECO:0000313" key="6">
    <source>
        <dbReference type="EMBL" id="GIG85667.1"/>
    </source>
</evidence>
<keyword evidence="3" id="KW-0762">Sugar transport</keyword>
<keyword evidence="7" id="KW-1185">Reference proteome</keyword>
<feature type="chain" id="PRO_5046691116" evidence="5">
    <location>
        <begin position="18"/>
        <end position="414"/>
    </location>
</feature>
<reference evidence="6 7" key="1">
    <citation type="submission" date="2021-01" db="EMBL/GenBank/DDBJ databases">
        <title>Whole genome shotgun sequence of Plantactinospora endophytica NBRC 110450.</title>
        <authorList>
            <person name="Komaki H."/>
            <person name="Tamura T."/>
        </authorList>
    </citation>
    <scope>NUCLEOTIDE SEQUENCE [LARGE SCALE GENOMIC DNA]</scope>
    <source>
        <strain evidence="6 7">NBRC 110450</strain>
    </source>
</reference>
<accession>A0ABQ4DU60</accession>